<dbReference type="EMBL" id="ML991835">
    <property type="protein sequence ID" value="KAF2230806.1"/>
    <property type="molecule type" value="Genomic_DNA"/>
</dbReference>
<protein>
    <submittedName>
        <fullName evidence="1">Uncharacterized protein</fullName>
    </submittedName>
</protein>
<evidence type="ECO:0000313" key="1">
    <source>
        <dbReference type="EMBL" id="KAF2230806.1"/>
    </source>
</evidence>
<evidence type="ECO:0000313" key="2">
    <source>
        <dbReference type="Proteomes" id="UP000800092"/>
    </source>
</evidence>
<name>A0A6A6GYD3_VIRVR</name>
<organism evidence="1 2">
    <name type="scientific">Viridothelium virens</name>
    <name type="common">Speckled blister lichen</name>
    <name type="synonym">Trypethelium virens</name>
    <dbReference type="NCBI Taxonomy" id="1048519"/>
    <lineage>
        <taxon>Eukaryota</taxon>
        <taxon>Fungi</taxon>
        <taxon>Dikarya</taxon>
        <taxon>Ascomycota</taxon>
        <taxon>Pezizomycotina</taxon>
        <taxon>Dothideomycetes</taxon>
        <taxon>Dothideomycetes incertae sedis</taxon>
        <taxon>Trypetheliales</taxon>
        <taxon>Trypetheliaceae</taxon>
        <taxon>Viridothelium</taxon>
    </lineage>
</organism>
<sequence>MRHSVFSASFRKSIVRYETFIALGLSHTCCPALPLFRESDIKIHEIQDENSGPLMDLEALMTEFETELTETSTTLVSFLQNTWSKRMMKYFEEPSDNIVAQTYIGDVEVCLSQDEEYYKAGQERIRLWSEGFEEVDGMDSNCNSTNFICHTP</sequence>
<gene>
    <name evidence="1" type="ORF">EV356DRAFT_508099</name>
</gene>
<proteinExistence type="predicted"/>
<keyword evidence="2" id="KW-1185">Reference proteome</keyword>
<dbReference type="AlphaFoldDB" id="A0A6A6GYD3"/>
<reference evidence="1" key="1">
    <citation type="journal article" date="2020" name="Stud. Mycol.">
        <title>101 Dothideomycetes genomes: a test case for predicting lifestyles and emergence of pathogens.</title>
        <authorList>
            <person name="Haridas S."/>
            <person name="Albert R."/>
            <person name="Binder M."/>
            <person name="Bloem J."/>
            <person name="Labutti K."/>
            <person name="Salamov A."/>
            <person name="Andreopoulos B."/>
            <person name="Baker S."/>
            <person name="Barry K."/>
            <person name="Bills G."/>
            <person name="Bluhm B."/>
            <person name="Cannon C."/>
            <person name="Castanera R."/>
            <person name="Culley D."/>
            <person name="Daum C."/>
            <person name="Ezra D."/>
            <person name="Gonzalez J."/>
            <person name="Henrissat B."/>
            <person name="Kuo A."/>
            <person name="Liang C."/>
            <person name="Lipzen A."/>
            <person name="Lutzoni F."/>
            <person name="Magnuson J."/>
            <person name="Mondo S."/>
            <person name="Nolan M."/>
            <person name="Ohm R."/>
            <person name="Pangilinan J."/>
            <person name="Park H.-J."/>
            <person name="Ramirez L."/>
            <person name="Alfaro M."/>
            <person name="Sun H."/>
            <person name="Tritt A."/>
            <person name="Yoshinaga Y."/>
            <person name="Zwiers L.-H."/>
            <person name="Turgeon B."/>
            <person name="Goodwin S."/>
            <person name="Spatafora J."/>
            <person name="Crous P."/>
            <person name="Grigoriev I."/>
        </authorList>
    </citation>
    <scope>NUCLEOTIDE SEQUENCE</scope>
    <source>
        <strain evidence="1">Tuck. ex Michener</strain>
    </source>
</reference>
<accession>A0A6A6GYD3</accession>
<dbReference type="Proteomes" id="UP000800092">
    <property type="component" value="Unassembled WGS sequence"/>
</dbReference>